<dbReference type="PANTHER" id="PTHR43685">
    <property type="entry name" value="GLYCOSYLTRANSFERASE"/>
    <property type="match status" value="1"/>
</dbReference>
<comment type="caution">
    <text evidence="2">The sequence shown here is derived from an EMBL/GenBank/DDBJ whole genome shotgun (WGS) entry which is preliminary data.</text>
</comment>
<dbReference type="SUPFAM" id="SSF53448">
    <property type="entry name" value="Nucleotide-diphospho-sugar transferases"/>
    <property type="match status" value="1"/>
</dbReference>
<dbReference type="AlphaFoldDB" id="A0A4Z0MLK7"/>
<evidence type="ECO:0000259" key="1">
    <source>
        <dbReference type="Pfam" id="PF00535"/>
    </source>
</evidence>
<keyword evidence="2" id="KW-0808">Transferase</keyword>
<sequence length="305" mass="35066">MSDAELPLVTIVALCYNHARFLPQALDSILGQSYPNLEVLLVDDASTDSSVSILQRYAAATPQWRLLLLPENVGNCRAFNYAFRQSAGEFVIDFATDDVLLPQRVAQHVAAFQRADPACGMVYSDAELIDEEGQLVRRHFRRTAQGLQPRPASGWVFADVLARYFISTPTMTMRRATLEQLGGYDETLAYEDFDFWVRASRDWQFYFLDEVTTQKRLHPQSMSKKGYRPHDPYLASTIRVCYKALALCRTDAERAALAVRVQWELRQAVRWRNYSEAQQLYQLLQQLGHLRPLDRLLGLWARIVR</sequence>
<feature type="domain" description="Glycosyltransferase 2-like" evidence="1">
    <location>
        <begin position="11"/>
        <end position="131"/>
    </location>
</feature>
<protein>
    <submittedName>
        <fullName evidence="2">Glycosyltransferase</fullName>
    </submittedName>
</protein>
<keyword evidence="3" id="KW-1185">Reference proteome</keyword>
<gene>
    <name evidence="2" type="ORF">EU557_12460</name>
</gene>
<evidence type="ECO:0000313" key="2">
    <source>
        <dbReference type="EMBL" id="TGD80633.1"/>
    </source>
</evidence>
<evidence type="ECO:0000313" key="3">
    <source>
        <dbReference type="Proteomes" id="UP000298284"/>
    </source>
</evidence>
<dbReference type="EMBL" id="SRKZ01000003">
    <property type="protein sequence ID" value="TGD80633.1"/>
    <property type="molecule type" value="Genomic_DNA"/>
</dbReference>
<name>A0A4Z0MLK7_9BACT</name>
<organism evidence="2 3">
    <name type="scientific">Hymenobacter wooponensis</name>
    <dbReference type="NCBI Taxonomy" id="1525360"/>
    <lineage>
        <taxon>Bacteria</taxon>
        <taxon>Pseudomonadati</taxon>
        <taxon>Bacteroidota</taxon>
        <taxon>Cytophagia</taxon>
        <taxon>Cytophagales</taxon>
        <taxon>Hymenobacteraceae</taxon>
        <taxon>Hymenobacter</taxon>
    </lineage>
</organism>
<dbReference type="InterPro" id="IPR029044">
    <property type="entry name" value="Nucleotide-diphossugar_trans"/>
</dbReference>
<dbReference type="Pfam" id="PF00535">
    <property type="entry name" value="Glycos_transf_2"/>
    <property type="match status" value="1"/>
</dbReference>
<dbReference type="PANTHER" id="PTHR43685:SF11">
    <property type="entry name" value="GLYCOSYLTRANSFERASE TAGX-RELATED"/>
    <property type="match status" value="1"/>
</dbReference>
<dbReference type="GO" id="GO:0016740">
    <property type="term" value="F:transferase activity"/>
    <property type="evidence" value="ECO:0007669"/>
    <property type="project" value="UniProtKB-KW"/>
</dbReference>
<reference evidence="2 3" key="1">
    <citation type="submission" date="2019-04" db="EMBL/GenBank/DDBJ databases">
        <authorList>
            <person name="Feng G."/>
            <person name="Zhang J."/>
            <person name="Zhu H."/>
        </authorList>
    </citation>
    <scope>NUCLEOTIDE SEQUENCE [LARGE SCALE GENOMIC DNA]</scope>
    <source>
        <strain evidence="2 3">JCM 19491</strain>
    </source>
</reference>
<dbReference type="OrthoDB" id="396512at2"/>
<dbReference type="InterPro" id="IPR001173">
    <property type="entry name" value="Glyco_trans_2-like"/>
</dbReference>
<proteinExistence type="predicted"/>
<dbReference type="RefSeq" id="WP_135530777.1">
    <property type="nucleotide sequence ID" value="NZ_SRKZ01000003.1"/>
</dbReference>
<dbReference type="Proteomes" id="UP000298284">
    <property type="component" value="Unassembled WGS sequence"/>
</dbReference>
<accession>A0A4Z0MLK7</accession>
<dbReference type="Gene3D" id="3.90.550.10">
    <property type="entry name" value="Spore Coat Polysaccharide Biosynthesis Protein SpsA, Chain A"/>
    <property type="match status" value="1"/>
</dbReference>
<dbReference type="InterPro" id="IPR050834">
    <property type="entry name" value="Glycosyltransf_2"/>
</dbReference>